<keyword evidence="2" id="KW-0732">Signal</keyword>
<dbReference type="GO" id="GO:0008237">
    <property type="term" value="F:metallopeptidase activity"/>
    <property type="evidence" value="ECO:0007669"/>
    <property type="project" value="InterPro"/>
</dbReference>
<dbReference type="CDD" id="cd09604">
    <property type="entry name" value="M1_APN_like"/>
    <property type="match status" value="1"/>
</dbReference>
<dbReference type="InterPro" id="IPR014782">
    <property type="entry name" value="Peptidase_M1_dom"/>
</dbReference>
<accession>A0A1I6LUX7</accession>
<sequence length="652" mass="73441">MRLFFSRFALLAVLTGSGLAQTAGYDPRLTFSPLTLPDPVNSYRSSNGAPGPQFWQNEASYEMHASIDTAAKVLHNDEIITYTNNSPDALTSLWIQLEQNTYRKDSRARIASGGGRRGRRGAVDAAPVVTTSEGYEFESVEIVSGKTSVKADTLVSDTRMQIRLAEPLKHGGVLKVHMKYHYAIPGVWGGRTSWGATKTGEIYDMAQWYPRMCVYDDLRGWDTLPYLGAEFYLEYGHFDYYVTVPSNFIVAGSGELVNTKDVLTKVEIERLEQAKNSDKTVYIRKPSEVGDPASRPKQDGTLTWHFHMDKTRDVVFSASPTFVWDAARINLPEGKKSLAMSVYPPESVGPDAWDKSTEYTKDTMERFSKHWFPYPWPAAVSIAGFSSGMEYPGVVFDGVEDKGPFFFWLTAHEFGHTWFPMIVGSNERRNAFMDEGFNTFIDIEESAEYMGGKYGPKRDGEYSAGGEPPDTILKVLDNPDAGTLMMPADSYPMQLGHPISYFKGAYGMVLLREQILGPNRFDWAFRKYIKDWAFKHPSPSDFFRAMESEGGEDLGWFWKGWYLNNWKYDVSVDKIEGSVVTITNHGQLVLPTPVEVKFTDGSKTRVTLPVETWMTKGVYTWTLENKTPIASVTVDPDHQLPDDDRSNNSKTN</sequence>
<dbReference type="Pfam" id="PF01433">
    <property type="entry name" value="Peptidase_M1"/>
    <property type="match status" value="1"/>
</dbReference>
<protein>
    <recommendedName>
        <fullName evidence="3">Peptidase M1 membrane alanine aminopeptidase domain-containing protein</fullName>
    </recommendedName>
</protein>
<feature type="region of interest" description="Disordered" evidence="1">
    <location>
        <begin position="632"/>
        <end position="652"/>
    </location>
</feature>
<evidence type="ECO:0000256" key="1">
    <source>
        <dbReference type="SAM" id="MobiDB-lite"/>
    </source>
</evidence>
<evidence type="ECO:0000313" key="4">
    <source>
        <dbReference type="EMBL" id="SFS07208.1"/>
    </source>
</evidence>
<dbReference type="EMBL" id="FOZL01000001">
    <property type="protein sequence ID" value="SFS07208.1"/>
    <property type="molecule type" value="Genomic_DNA"/>
</dbReference>
<dbReference type="Gene3D" id="1.10.390.10">
    <property type="entry name" value="Neutral Protease Domain 2"/>
    <property type="match status" value="1"/>
</dbReference>
<dbReference type="InterPro" id="IPR027268">
    <property type="entry name" value="Peptidase_M4/M1_CTD_sf"/>
</dbReference>
<evidence type="ECO:0000256" key="2">
    <source>
        <dbReference type="SAM" id="SignalP"/>
    </source>
</evidence>
<proteinExistence type="predicted"/>
<feature type="chain" id="PRO_5011699777" description="Peptidase M1 membrane alanine aminopeptidase domain-containing protein" evidence="2">
    <location>
        <begin position="23"/>
        <end position="652"/>
    </location>
</feature>
<dbReference type="AlphaFoldDB" id="A0A1I6LUX7"/>
<dbReference type="RefSeq" id="WP_175528894.1">
    <property type="nucleotide sequence ID" value="NZ_FOZL01000001.1"/>
</dbReference>
<organism evidence="4 5">
    <name type="scientific">Granulicella pectinivorans</name>
    <dbReference type="NCBI Taxonomy" id="474950"/>
    <lineage>
        <taxon>Bacteria</taxon>
        <taxon>Pseudomonadati</taxon>
        <taxon>Acidobacteriota</taxon>
        <taxon>Terriglobia</taxon>
        <taxon>Terriglobales</taxon>
        <taxon>Acidobacteriaceae</taxon>
        <taxon>Granulicella</taxon>
    </lineage>
</organism>
<dbReference type="STRING" id="474950.SAMN05421771_1305"/>
<gene>
    <name evidence="4" type="ORF">SAMN05421771_1305</name>
</gene>
<feature type="compositionally biased region" description="Basic and acidic residues" evidence="1">
    <location>
        <begin position="635"/>
        <end position="652"/>
    </location>
</feature>
<evidence type="ECO:0000259" key="3">
    <source>
        <dbReference type="Pfam" id="PF01433"/>
    </source>
</evidence>
<dbReference type="GO" id="GO:0008270">
    <property type="term" value="F:zinc ion binding"/>
    <property type="evidence" value="ECO:0007669"/>
    <property type="project" value="InterPro"/>
</dbReference>
<feature type="signal peptide" evidence="2">
    <location>
        <begin position="1"/>
        <end position="22"/>
    </location>
</feature>
<feature type="domain" description="Peptidase M1 membrane alanine aminopeptidase" evidence="3">
    <location>
        <begin position="409"/>
        <end position="561"/>
    </location>
</feature>
<dbReference type="Proteomes" id="UP000199024">
    <property type="component" value="Unassembled WGS sequence"/>
</dbReference>
<evidence type="ECO:0000313" key="5">
    <source>
        <dbReference type="Proteomes" id="UP000199024"/>
    </source>
</evidence>
<reference evidence="4 5" key="1">
    <citation type="submission" date="2016-10" db="EMBL/GenBank/DDBJ databases">
        <authorList>
            <person name="de Groot N.N."/>
        </authorList>
    </citation>
    <scope>NUCLEOTIDE SEQUENCE [LARGE SCALE GENOMIC DNA]</scope>
    <source>
        <strain evidence="4 5">DSM 21001</strain>
    </source>
</reference>
<keyword evidence="5" id="KW-1185">Reference proteome</keyword>
<name>A0A1I6LUX7_9BACT</name>
<dbReference type="SUPFAM" id="SSF55486">
    <property type="entry name" value="Metalloproteases ('zincins'), catalytic domain"/>
    <property type="match status" value="1"/>
</dbReference>